<dbReference type="SUPFAM" id="SSF52418">
    <property type="entry name" value="Nucleoside phosphorylase/phosphoribosyltransferase catalytic domain"/>
    <property type="match status" value="1"/>
</dbReference>
<evidence type="ECO:0000259" key="11">
    <source>
        <dbReference type="Pfam" id="PF00591"/>
    </source>
</evidence>
<sequence length="438" mass="44949">MAAARRGADRPGDPGRRGDPCRGHGCRPADEGRDLPGAAGTRPDRPAAGQLARDLVAGGRRRLAPAGPDRAGRGRRTAAALEGACSGLRRGVSAPSGGQTWPDVLSGLVQRRDLTAEQTAWAMGEILAGAATPVQIAGFAVALRSKGETVEEMQGLVDAMYEHATPLTVEGRTLDVVGTGGDRSFSVNISTMAAIVAAGAGVTVVKHGNRSASSKAGSADVLEQLGIRLDLTAEDVGRVARQAGITFCFAAAFHPALRHAAVARSELGIGTTFNFLGPIANPAKPAAQAIGCADARMAPVMAGVFARRGVDAWVFRGDDGLDELTTTTTSRLWLVHEGQVVEETVDPARLGVPVGTAEGLRGQDAAYNAEVVLRLLAGDRGPVRDAVLLNAGAALAVHAAEDGSVEDRLIDGIRRAEAAVDSGAAQATLERWVAAAAG</sequence>
<dbReference type="Pfam" id="PF02885">
    <property type="entry name" value="Glycos_trans_3N"/>
    <property type="match status" value="1"/>
</dbReference>
<proteinExistence type="inferred from homology"/>
<evidence type="ECO:0000256" key="6">
    <source>
        <dbReference type="ARBA" id="ARBA00023141"/>
    </source>
</evidence>
<comment type="caution">
    <text evidence="9">Lacks conserved residue(s) required for the propagation of feature annotation.</text>
</comment>
<comment type="subunit">
    <text evidence="9">Homodimer.</text>
</comment>
<dbReference type="PANTHER" id="PTHR43285">
    <property type="entry name" value="ANTHRANILATE PHOSPHORIBOSYLTRANSFERASE"/>
    <property type="match status" value="1"/>
</dbReference>
<feature type="binding site" evidence="9">
    <location>
        <position position="178"/>
    </location>
    <ligand>
        <name>anthranilate</name>
        <dbReference type="ChEBI" id="CHEBI:16567"/>
        <label>1</label>
    </ligand>
</feature>
<protein>
    <recommendedName>
        <fullName evidence="9">Anthranilate phosphoribosyltransferase</fullName>
        <ecNumber evidence="9">2.4.2.18</ecNumber>
    </recommendedName>
</protein>
<evidence type="ECO:0000256" key="2">
    <source>
        <dbReference type="ARBA" id="ARBA00022605"/>
    </source>
</evidence>
<dbReference type="EMBL" id="RJSF01000040">
    <property type="protein sequence ID" value="RNM14104.1"/>
    <property type="molecule type" value="Genomic_DNA"/>
</dbReference>
<feature type="region of interest" description="Disordered" evidence="10">
    <location>
        <begin position="1"/>
        <end position="76"/>
    </location>
</feature>
<keyword evidence="4 9" id="KW-0808">Transferase</keyword>
<feature type="binding site" evidence="9">
    <location>
        <begin position="181"/>
        <end position="182"/>
    </location>
    <ligand>
        <name>5-phospho-alpha-D-ribose 1-diphosphate</name>
        <dbReference type="ChEBI" id="CHEBI:58017"/>
    </ligand>
</feature>
<dbReference type="EC" id="2.4.2.18" evidence="9"/>
<dbReference type="InterPro" id="IPR035902">
    <property type="entry name" value="Nuc_phospho_transferase"/>
</dbReference>
<dbReference type="PANTHER" id="PTHR43285:SF2">
    <property type="entry name" value="ANTHRANILATE PHOSPHORIBOSYLTRANSFERASE"/>
    <property type="match status" value="1"/>
</dbReference>
<evidence type="ECO:0000259" key="12">
    <source>
        <dbReference type="Pfam" id="PF02885"/>
    </source>
</evidence>
<feature type="binding site" evidence="9">
    <location>
        <begin position="206"/>
        <end position="214"/>
    </location>
    <ligand>
        <name>5-phospho-alpha-D-ribose 1-diphosphate</name>
        <dbReference type="ChEBI" id="CHEBI:58017"/>
    </ligand>
</feature>
<feature type="domain" description="Glycosyl transferase family 3 N-terminal" evidence="12">
    <location>
        <begin position="103"/>
        <end position="164"/>
    </location>
</feature>
<keyword evidence="2 9" id="KW-0028">Amino-acid biosynthesis</keyword>
<dbReference type="Gene3D" id="3.40.1030.10">
    <property type="entry name" value="Nucleoside phosphorylase/phosphoribosyltransferase catalytic domain"/>
    <property type="match status" value="1"/>
</dbReference>
<dbReference type="Proteomes" id="UP000279994">
    <property type="component" value="Unassembled WGS sequence"/>
</dbReference>
<feature type="binding site" evidence="9">
    <location>
        <position position="209"/>
    </location>
    <ligand>
        <name>anthranilate</name>
        <dbReference type="ChEBI" id="CHEBI:16567"/>
        <label>1</label>
    </ligand>
</feature>
<feature type="compositionally biased region" description="Basic and acidic residues" evidence="10">
    <location>
        <begin position="1"/>
        <end position="34"/>
    </location>
</feature>
<comment type="similarity">
    <text evidence="8">In the C-terminal section; belongs to the anthranilate phosphoribosyltransferase family.</text>
</comment>
<keyword evidence="5 9" id="KW-0822">Tryptophan biosynthesis</keyword>
<dbReference type="GO" id="GO:0000162">
    <property type="term" value="P:L-tryptophan biosynthetic process"/>
    <property type="evidence" value="ECO:0007669"/>
    <property type="project" value="UniProtKB-UniRule"/>
</dbReference>
<keyword evidence="14" id="KW-1185">Reference proteome</keyword>
<evidence type="ECO:0000256" key="8">
    <source>
        <dbReference type="ARBA" id="ARBA00061188"/>
    </source>
</evidence>
<accession>A0A3N0GNP3</accession>
<comment type="catalytic activity">
    <reaction evidence="7 9">
        <text>N-(5-phospho-beta-D-ribosyl)anthranilate + diphosphate = 5-phospho-alpha-D-ribose 1-diphosphate + anthranilate</text>
        <dbReference type="Rhea" id="RHEA:11768"/>
        <dbReference type="ChEBI" id="CHEBI:16567"/>
        <dbReference type="ChEBI" id="CHEBI:18277"/>
        <dbReference type="ChEBI" id="CHEBI:33019"/>
        <dbReference type="ChEBI" id="CHEBI:58017"/>
        <dbReference type="EC" id="2.4.2.18"/>
    </reaction>
</comment>
<gene>
    <name evidence="9 13" type="primary">trpD</name>
    <name evidence="13" type="ORF">EFL26_14335</name>
</gene>
<evidence type="ECO:0000256" key="9">
    <source>
        <dbReference type="HAMAP-Rule" id="MF_00211"/>
    </source>
</evidence>
<feature type="binding site" evidence="9">
    <location>
        <position position="264"/>
    </location>
    <ligand>
        <name>anthranilate</name>
        <dbReference type="ChEBI" id="CHEBI:16567"/>
        <label>2</label>
    </ligand>
</feature>
<dbReference type="UniPathway" id="UPA00035">
    <property type="reaction ID" value="UER00041"/>
</dbReference>
<keyword evidence="9" id="KW-0479">Metal-binding</keyword>
<dbReference type="OrthoDB" id="9806430at2"/>
<evidence type="ECO:0000313" key="13">
    <source>
        <dbReference type="EMBL" id="RNM14104.1"/>
    </source>
</evidence>
<evidence type="ECO:0000313" key="14">
    <source>
        <dbReference type="Proteomes" id="UP000279994"/>
    </source>
</evidence>
<dbReference type="InterPro" id="IPR000312">
    <property type="entry name" value="Glycosyl_Trfase_fam3"/>
</dbReference>
<comment type="function">
    <text evidence="9">Catalyzes the transfer of the phosphoribosyl group of 5-phosphorylribose-1-pyrophosphate (PRPP) to anthranilate to yield N-(5'-phosphoribosyl)-anthranilate (PRA).</text>
</comment>
<feature type="binding site" evidence="9">
    <location>
        <position position="322"/>
    </location>
    <ligand>
        <name>Mg(2+)</name>
        <dbReference type="ChEBI" id="CHEBI:18420"/>
        <label>2</label>
    </ligand>
</feature>
<feature type="binding site" evidence="9">
    <location>
        <position position="323"/>
    </location>
    <ligand>
        <name>Mg(2+)</name>
        <dbReference type="ChEBI" id="CHEBI:18420"/>
        <label>1</label>
    </ligand>
</feature>
<dbReference type="FunFam" id="3.40.1030.10:FF:000002">
    <property type="entry name" value="Anthranilate phosphoribosyltransferase"/>
    <property type="match status" value="1"/>
</dbReference>
<evidence type="ECO:0000256" key="4">
    <source>
        <dbReference type="ARBA" id="ARBA00022679"/>
    </source>
</evidence>
<comment type="similarity">
    <text evidence="9">Belongs to the anthranilate phosphoribosyltransferase family.</text>
</comment>
<evidence type="ECO:0000256" key="10">
    <source>
        <dbReference type="SAM" id="MobiDB-lite"/>
    </source>
</evidence>
<feature type="binding site" evidence="9">
    <location>
        <position position="178"/>
    </location>
    <ligand>
        <name>5-phospho-alpha-D-ribose 1-diphosphate</name>
        <dbReference type="ChEBI" id="CHEBI:58017"/>
    </ligand>
</feature>
<dbReference type="InterPro" id="IPR005940">
    <property type="entry name" value="Anthranilate_Pribosyl_Tfrase"/>
</dbReference>
<feature type="binding site" evidence="9">
    <location>
        <position position="190"/>
    </location>
    <ligand>
        <name>Mg(2+)</name>
        <dbReference type="ChEBI" id="CHEBI:18420"/>
        <label>1</label>
    </ligand>
</feature>
<evidence type="ECO:0000256" key="3">
    <source>
        <dbReference type="ARBA" id="ARBA00022676"/>
    </source>
</evidence>
<dbReference type="InterPro" id="IPR036320">
    <property type="entry name" value="Glycosyl_Trfase_fam3_N_dom_sf"/>
</dbReference>
<feature type="binding site" evidence="9">
    <location>
        <position position="323"/>
    </location>
    <ligand>
        <name>Mg(2+)</name>
        <dbReference type="ChEBI" id="CHEBI:18420"/>
        <label>2</label>
    </ligand>
</feature>
<feature type="binding site" evidence="9">
    <location>
        <position position="186"/>
    </location>
    <ligand>
        <name>5-phospho-alpha-D-ribose 1-diphosphate</name>
        <dbReference type="ChEBI" id="CHEBI:58017"/>
    </ligand>
</feature>
<comment type="pathway">
    <text evidence="1 9">Amino-acid biosynthesis; L-tryptophan biosynthesis; L-tryptophan from chorismate: step 2/5.</text>
</comment>
<dbReference type="GO" id="GO:0005829">
    <property type="term" value="C:cytosol"/>
    <property type="evidence" value="ECO:0007669"/>
    <property type="project" value="TreeGrafter"/>
</dbReference>
<dbReference type="AlphaFoldDB" id="A0A3N0GNP3"/>
<comment type="cofactor">
    <cofactor evidence="9">
        <name>Mg(2+)</name>
        <dbReference type="ChEBI" id="CHEBI:18420"/>
    </cofactor>
    <text evidence="9">Binds 2 magnesium ions per monomer.</text>
</comment>
<organism evidence="13 14">
    <name type="scientific">Nocardioides pocheonensis</name>
    <dbReference type="NCBI Taxonomy" id="661485"/>
    <lineage>
        <taxon>Bacteria</taxon>
        <taxon>Bacillati</taxon>
        <taxon>Actinomycetota</taxon>
        <taxon>Actinomycetes</taxon>
        <taxon>Propionibacteriales</taxon>
        <taxon>Nocardioidaceae</taxon>
        <taxon>Nocardioides</taxon>
    </lineage>
</organism>
<feature type="binding site" evidence="9">
    <location>
        <position position="218"/>
    </location>
    <ligand>
        <name>5-phospho-alpha-D-ribose 1-diphosphate</name>
        <dbReference type="ChEBI" id="CHEBI:58017"/>
    </ligand>
</feature>
<dbReference type="GO" id="GO:0004048">
    <property type="term" value="F:anthranilate phosphoribosyltransferase activity"/>
    <property type="evidence" value="ECO:0007669"/>
    <property type="project" value="UniProtKB-UniRule"/>
</dbReference>
<dbReference type="SUPFAM" id="SSF47648">
    <property type="entry name" value="Nucleoside phosphorylase/phosphoribosyltransferase N-terminal domain"/>
    <property type="match status" value="1"/>
</dbReference>
<dbReference type="NCBIfam" id="TIGR01245">
    <property type="entry name" value="trpD"/>
    <property type="match status" value="1"/>
</dbReference>
<feature type="binding site" evidence="9">
    <location>
        <begin position="188"/>
        <end position="191"/>
    </location>
    <ligand>
        <name>5-phospho-alpha-D-ribose 1-diphosphate</name>
        <dbReference type="ChEBI" id="CHEBI:58017"/>
    </ligand>
</feature>
<dbReference type="HAMAP" id="MF_00211">
    <property type="entry name" value="TrpD"/>
    <property type="match status" value="1"/>
</dbReference>
<dbReference type="Pfam" id="PF00591">
    <property type="entry name" value="Glycos_transf_3"/>
    <property type="match status" value="1"/>
</dbReference>
<evidence type="ECO:0000256" key="1">
    <source>
        <dbReference type="ARBA" id="ARBA00004907"/>
    </source>
</evidence>
<name>A0A3N0GNP3_9ACTN</name>
<evidence type="ECO:0000256" key="7">
    <source>
        <dbReference type="ARBA" id="ARBA00052328"/>
    </source>
</evidence>
<feature type="domain" description="Glycosyl transferase family 3" evidence="11">
    <location>
        <begin position="171"/>
        <end position="425"/>
    </location>
</feature>
<reference evidence="13 14" key="1">
    <citation type="submission" date="2018-11" db="EMBL/GenBank/DDBJ databases">
        <authorList>
            <person name="Li F."/>
        </authorList>
    </citation>
    <scope>NUCLEOTIDE SEQUENCE [LARGE SCALE GENOMIC DNA]</scope>
    <source>
        <strain evidence="13 14">Gsoil 818</strain>
    </source>
</reference>
<dbReference type="GO" id="GO:0000287">
    <property type="term" value="F:magnesium ion binding"/>
    <property type="evidence" value="ECO:0007669"/>
    <property type="project" value="UniProtKB-UniRule"/>
</dbReference>
<comment type="caution">
    <text evidence="13">The sequence shown here is derived from an EMBL/GenBank/DDBJ whole genome shotgun (WGS) entry which is preliminary data.</text>
</comment>
<keyword evidence="6 9" id="KW-0057">Aromatic amino acid biosynthesis</keyword>
<dbReference type="InterPro" id="IPR017459">
    <property type="entry name" value="Glycosyl_Trfase_fam3_N_dom"/>
</dbReference>
<evidence type="ECO:0000256" key="5">
    <source>
        <dbReference type="ARBA" id="ARBA00022822"/>
    </source>
</evidence>
<dbReference type="Gene3D" id="1.20.970.10">
    <property type="entry name" value="Transferase, Pyrimidine Nucleoside Phosphorylase, Chain C"/>
    <property type="match status" value="1"/>
</dbReference>
<keyword evidence="9" id="KW-0460">Magnesium</keyword>
<keyword evidence="3 9" id="KW-0328">Glycosyltransferase</keyword>